<dbReference type="OrthoDB" id="312593at2759"/>
<dbReference type="EMBL" id="GL984091">
    <property type="protein sequence ID" value="EGR29931.1"/>
    <property type="molecule type" value="Genomic_DNA"/>
</dbReference>
<evidence type="ECO:0000256" key="6">
    <source>
        <dbReference type="ARBA" id="ARBA00022989"/>
    </source>
</evidence>
<feature type="domain" description="Major facilitator superfamily (MFS) profile" evidence="9">
    <location>
        <begin position="1"/>
        <end position="456"/>
    </location>
</feature>
<dbReference type="eggNOG" id="KOG2533">
    <property type="taxonomic scope" value="Eukaryota"/>
</dbReference>
<evidence type="ECO:0000256" key="4">
    <source>
        <dbReference type="ARBA" id="ARBA00022597"/>
    </source>
</evidence>
<keyword evidence="10" id="KW-0456">Lyase</keyword>
<dbReference type="AlphaFoldDB" id="G0QXX9"/>
<dbReference type="PANTHER" id="PTHR43184:SF12">
    <property type="entry name" value="SUGAR PHOSPHATE EXCHANGER 3"/>
    <property type="match status" value="1"/>
</dbReference>
<dbReference type="GO" id="GO:0005789">
    <property type="term" value="C:endoplasmic reticulum membrane"/>
    <property type="evidence" value="ECO:0007669"/>
    <property type="project" value="TreeGrafter"/>
</dbReference>
<comment type="similarity">
    <text evidence="2">Belongs to the major facilitator superfamily. Organophosphate:Pi antiporter (OPA) (TC 2.A.1.4) family.</text>
</comment>
<keyword evidence="4" id="KW-0762">Sugar transport</keyword>
<proteinExistence type="inferred from homology"/>
<accession>G0QXX9</accession>
<evidence type="ECO:0000256" key="1">
    <source>
        <dbReference type="ARBA" id="ARBA00004141"/>
    </source>
</evidence>
<feature type="transmembrane region" description="Helical" evidence="8">
    <location>
        <begin position="45"/>
        <end position="63"/>
    </location>
</feature>
<keyword evidence="11" id="KW-1185">Reference proteome</keyword>
<name>G0QXX9_ICHMU</name>
<dbReference type="Gene3D" id="1.20.1250.20">
    <property type="entry name" value="MFS general substrate transporter like domains"/>
    <property type="match status" value="2"/>
</dbReference>
<keyword evidence="5 8" id="KW-0812">Transmembrane</keyword>
<gene>
    <name evidence="10" type="ORF">IMG5_145860</name>
</gene>
<dbReference type="InterPro" id="IPR036259">
    <property type="entry name" value="MFS_trans_sf"/>
</dbReference>
<sequence>MHLYTVKIIKIKIKKINLKKALRTSWSFYSKYIINDIKQITSQQIGYMNTSFLLLMGFGLYFFGGLGDKISAKKYLMFGIILSALFVFMIPIFYFLGIYSPIYFIILQGLNGLFESTAQPGSMRLLGTWFSSQHRGILLGIWSGSRSFGDVQGLYLSHIIINKFSLQWNYGLIIQSFICFLISYLIYKQIINYPEEIGLKIQQETTIQQESLQLTHQKTHISISQAFYTIPGLFWHTLTMMFLKALNYGILFWYPKFLQDIGLKQQSSYIAIFCSVGVLLGGIISGWIGDKIDKKRGILIPPSLFLLVICLYFFSVLNQQNDSILHFYFYSFFIGFFLGGPYNVHHGPLVVDLGQHESLKNNKEAIGRVTGIIEGAACISSAIVQIVIPYYGENNIFKLFIIISLGSIGCIWPVAVSDYKYFKNKYNNYSLNRKKIENLKNDVKIQNLQHQLIQKY</sequence>
<dbReference type="InterPro" id="IPR020846">
    <property type="entry name" value="MFS_dom"/>
</dbReference>
<feature type="transmembrane region" description="Helical" evidence="8">
    <location>
        <begin position="266"/>
        <end position="288"/>
    </location>
</feature>
<dbReference type="OMA" id="YQWQVFL"/>
<keyword evidence="6 8" id="KW-1133">Transmembrane helix</keyword>
<feature type="transmembrane region" description="Helical" evidence="8">
    <location>
        <begin position="327"/>
        <end position="344"/>
    </location>
</feature>
<feature type="transmembrane region" description="Helical" evidence="8">
    <location>
        <begin position="75"/>
        <end position="106"/>
    </location>
</feature>
<dbReference type="InterPro" id="IPR000849">
    <property type="entry name" value="Sugar_P_transporter"/>
</dbReference>
<evidence type="ECO:0000313" key="10">
    <source>
        <dbReference type="EMBL" id="EGR29931.1"/>
    </source>
</evidence>
<feature type="transmembrane region" description="Helical" evidence="8">
    <location>
        <begin position="396"/>
        <end position="416"/>
    </location>
</feature>
<feature type="transmembrane region" description="Helical" evidence="8">
    <location>
        <begin position="233"/>
        <end position="254"/>
    </location>
</feature>
<evidence type="ECO:0000259" key="9">
    <source>
        <dbReference type="PROSITE" id="PS50850"/>
    </source>
</evidence>
<dbReference type="SUPFAM" id="SSF103473">
    <property type="entry name" value="MFS general substrate transporter"/>
    <property type="match status" value="1"/>
</dbReference>
<keyword evidence="7 8" id="KW-0472">Membrane</keyword>
<dbReference type="EC" id="4.1.1.65" evidence="10"/>
<dbReference type="GO" id="GO:0004609">
    <property type="term" value="F:phosphatidylserine decarboxylase activity"/>
    <property type="evidence" value="ECO:0007669"/>
    <property type="project" value="UniProtKB-EC"/>
</dbReference>
<reference evidence="10 11" key="1">
    <citation type="submission" date="2011-07" db="EMBL/GenBank/DDBJ databases">
        <authorList>
            <person name="Coyne R."/>
            <person name="Brami D."/>
            <person name="Johnson J."/>
            <person name="Hostetler J."/>
            <person name="Hannick L."/>
            <person name="Clark T."/>
            <person name="Cassidy-Hanley D."/>
            <person name="Inman J."/>
        </authorList>
    </citation>
    <scope>NUCLEOTIDE SEQUENCE [LARGE SCALE GENOMIC DNA]</scope>
    <source>
        <strain evidence="10 11">G5</strain>
    </source>
</reference>
<keyword evidence="3" id="KW-0813">Transport</keyword>
<dbReference type="STRING" id="857967.G0QXX9"/>
<dbReference type="GO" id="GO:0022857">
    <property type="term" value="F:transmembrane transporter activity"/>
    <property type="evidence" value="ECO:0007669"/>
    <property type="project" value="InterPro"/>
</dbReference>
<evidence type="ECO:0000313" key="11">
    <source>
        <dbReference type="Proteomes" id="UP000008983"/>
    </source>
</evidence>
<dbReference type="Proteomes" id="UP000008983">
    <property type="component" value="Unassembled WGS sequence"/>
</dbReference>
<evidence type="ECO:0000256" key="3">
    <source>
        <dbReference type="ARBA" id="ARBA00022448"/>
    </source>
</evidence>
<evidence type="ECO:0000256" key="8">
    <source>
        <dbReference type="SAM" id="Phobius"/>
    </source>
</evidence>
<dbReference type="InParanoid" id="G0QXX9"/>
<dbReference type="GeneID" id="14906038"/>
<dbReference type="RefSeq" id="XP_004031167.1">
    <property type="nucleotide sequence ID" value="XM_004031119.1"/>
</dbReference>
<feature type="transmembrane region" description="Helical" evidence="8">
    <location>
        <begin position="168"/>
        <end position="187"/>
    </location>
</feature>
<evidence type="ECO:0000256" key="7">
    <source>
        <dbReference type="ARBA" id="ARBA00023136"/>
    </source>
</evidence>
<evidence type="ECO:0000256" key="5">
    <source>
        <dbReference type="ARBA" id="ARBA00022692"/>
    </source>
</evidence>
<dbReference type="Pfam" id="PF07690">
    <property type="entry name" value="MFS_1"/>
    <property type="match status" value="1"/>
</dbReference>
<dbReference type="InterPro" id="IPR011701">
    <property type="entry name" value="MFS"/>
</dbReference>
<dbReference type="PROSITE" id="PS50850">
    <property type="entry name" value="MFS"/>
    <property type="match status" value="1"/>
</dbReference>
<feature type="transmembrane region" description="Helical" evidence="8">
    <location>
        <begin position="297"/>
        <end position="315"/>
    </location>
</feature>
<evidence type="ECO:0000256" key="2">
    <source>
        <dbReference type="ARBA" id="ARBA00009598"/>
    </source>
</evidence>
<feature type="transmembrane region" description="Helical" evidence="8">
    <location>
        <begin position="365"/>
        <end position="390"/>
    </location>
</feature>
<protein>
    <submittedName>
        <fullName evidence="10">Major facilitator superfamily protein, putative</fullName>
        <ecNumber evidence="10">4.1.1.65</ecNumber>
    </submittedName>
</protein>
<dbReference type="PIRSF" id="PIRSF002808">
    <property type="entry name" value="Hexose_phosphate_transp"/>
    <property type="match status" value="1"/>
</dbReference>
<dbReference type="PANTHER" id="PTHR43184">
    <property type="entry name" value="MAJOR FACILITATOR SUPERFAMILY TRANSPORTER 16, ISOFORM B"/>
    <property type="match status" value="1"/>
</dbReference>
<organism evidence="10 11">
    <name type="scientific">Ichthyophthirius multifiliis</name>
    <name type="common">White spot disease agent</name>
    <name type="synonym">Ich</name>
    <dbReference type="NCBI Taxonomy" id="5932"/>
    <lineage>
        <taxon>Eukaryota</taxon>
        <taxon>Sar</taxon>
        <taxon>Alveolata</taxon>
        <taxon>Ciliophora</taxon>
        <taxon>Intramacronucleata</taxon>
        <taxon>Oligohymenophorea</taxon>
        <taxon>Hymenostomatida</taxon>
        <taxon>Ophryoglenina</taxon>
        <taxon>Ichthyophthirius</taxon>
    </lineage>
</organism>
<comment type="subcellular location">
    <subcellularLocation>
        <location evidence="1">Membrane</location>
        <topology evidence="1">Multi-pass membrane protein</topology>
    </subcellularLocation>
</comment>